<organism evidence="11 12">
    <name type="scientific">Eragrostis curvula</name>
    <name type="common">weeping love grass</name>
    <dbReference type="NCBI Taxonomy" id="38414"/>
    <lineage>
        <taxon>Eukaryota</taxon>
        <taxon>Viridiplantae</taxon>
        <taxon>Streptophyta</taxon>
        <taxon>Embryophyta</taxon>
        <taxon>Tracheophyta</taxon>
        <taxon>Spermatophyta</taxon>
        <taxon>Magnoliopsida</taxon>
        <taxon>Liliopsida</taxon>
        <taxon>Poales</taxon>
        <taxon>Poaceae</taxon>
        <taxon>PACMAD clade</taxon>
        <taxon>Chloridoideae</taxon>
        <taxon>Eragrostideae</taxon>
        <taxon>Eragrostidinae</taxon>
        <taxon>Eragrostis</taxon>
    </lineage>
</organism>
<dbReference type="PANTHER" id="PTHR24186:SF50">
    <property type="entry name" value="ANKYRIN REPEAT-CONTAINING PROTEIN ITN1-LIKE ISOFORM X1"/>
    <property type="match status" value="1"/>
</dbReference>
<evidence type="ECO:0000313" key="11">
    <source>
        <dbReference type="EMBL" id="TVU22901.1"/>
    </source>
</evidence>
<dbReference type="PROSITE" id="PS50297">
    <property type="entry name" value="ANK_REP_REGION"/>
    <property type="match status" value="2"/>
</dbReference>
<dbReference type="OrthoDB" id="662453at2759"/>
<dbReference type="Gene3D" id="1.25.40.20">
    <property type="entry name" value="Ankyrin repeat-containing domain"/>
    <property type="match status" value="3"/>
</dbReference>
<dbReference type="AlphaFoldDB" id="A0A5J9UI10"/>
<evidence type="ECO:0000313" key="12">
    <source>
        <dbReference type="Proteomes" id="UP000324897"/>
    </source>
</evidence>
<keyword evidence="6 9" id="KW-0472">Membrane</keyword>
<dbReference type="PANTHER" id="PTHR24186">
    <property type="entry name" value="PROTEIN PHOSPHATASE 1 REGULATORY SUBUNIT"/>
    <property type="match status" value="1"/>
</dbReference>
<evidence type="ECO:0000256" key="1">
    <source>
        <dbReference type="ARBA" id="ARBA00004141"/>
    </source>
</evidence>
<evidence type="ECO:0000256" key="9">
    <source>
        <dbReference type="SAM" id="Phobius"/>
    </source>
</evidence>
<dbReference type="EMBL" id="RWGY01000026">
    <property type="protein sequence ID" value="TVU22901.1"/>
    <property type="molecule type" value="Genomic_DNA"/>
</dbReference>
<evidence type="ECO:0000256" key="7">
    <source>
        <dbReference type="PROSITE-ProRule" id="PRU00023"/>
    </source>
</evidence>
<feature type="non-terminal residue" evidence="11">
    <location>
        <position position="1"/>
    </location>
</feature>
<feature type="domain" description="PGG" evidence="10">
    <location>
        <begin position="515"/>
        <end position="627"/>
    </location>
</feature>
<feature type="region of interest" description="Disordered" evidence="8">
    <location>
        <begin position="1"/>
        <end position="24"/>
    </location>
</feature>
<accession>A0A5J9UI10</accession>
<evidence type="ECO:0000256" key="2">
    <source>
        <dbReference type="ARBA" id="ARBA00022692"/>
    </source>
</evidence>
<dbReference type="PROSITE" id="PS50088">
    <property type="entry name" value="ANK_REPEAT"/>
    <property type="match status" value="2"/>
</dbReference>
<keyword evidence="3" id="KW-0677">Repeat</keyword>
<feature type="transmembrane region" description="Helical" evidence="9">
    <location>
        <begin position="568"/>
        <end position="589"/>
    </location>
</feature>
<gene>
    <name evidence="11" type="ORF">EJB05_32622</name>
</gene>
<dbReference type="Gramene" id="TVU22901">
    <property type="protein sequence ID" value="TVU22901"/>
    <property type="gene ID" value="EJB05_32622"/>
</dbReference>
<keyword evidence="2 9" id="KW-0812">Transmembrane</keyword>
<feature type="compositionally biased region" description="Polar residues" evidence="8">
    <location>
        <begin position="1"/>
        <end position="10"/>
    </location>
</feature>
<feature type="transmembrane region" description="Helical" evidence="9">
    <location>
        <begin position="641"/>
        <end position="664"/>
    </location>
</feature>
<comment type="caution">
    <text evidence="11">The sequence shown here is derived from an EMBL/GenBank/DDBJ whole genome shotgun (WGS) entry which is preliminary data.</text>
</comment>
<keyword evidence="12" id="KW-1185">Reference proteome</keyword>
<dbReference type="InterPro" id="IPR002110">
    <property type="entry name" value="Ankyrin_rpt"/>
</dbReference>
<protein>
    <recommendedName>
        <fullName evidence="10">PGG domain-containing protein</fullName>
    </recommendedName>
</protein>
<evidence type="ECO:0000256" key="3">
    <source>
        <dbReference type="ARBA" id="ARBA00022737"/>
    </source>
</evidence>
<feature type="transmembrane region" description="Helical" evidence="9">
    <location>
        <begin position="524"/>
        <end position="548"/>
    </location>
</feature>
<feature type="repeat" description="ANK" evidence="7">
    <location>
        <begin position="134"/>
        <end position="160"/>
    </location>
</feature>
<dbReference type="Proteomes" id="UP000324897">
    <property type="component" value="Unassembled WGS sequence"/>
</dbReference>
<evidence type="ECO:0000256" key="6">
    <source>
        <dbReference type="ARBA" id="ARBA00023136"/>
    </source>
</evidence>
<evidence type="ECO:0000259" key="10">
    <source>
        <dbReference type="Pfam" id="PF13962"/>
    </source>
</evidence>
<dbReference type="Pfam" id="PF12796">
    <property type="entry name" value="Ank_2"/>
    <property type="match status" value="2"/>
</dbReference>
<name>A0A5J9UI10_9POAL</name>
<sequence>MAAVATNGTEQEAARGRTPPPATAVNAQPAAILDPQLFMAARRGDIEQLEDLLRLNEEDAMRAAQVVVVEVERPAAAPPSGAASLPHLLDGVTSNEGDSMLHVVAACGDADEFLRCARMIHSGKSGLLVARNKRGDTPLHCAAAAGNAKMISCLVDLAADSGEMTVAEFLRLRNHCGETALHQAVRAASKASVDLLMSEDSELACIPREGQEGASPLYLAISLGELGIARHLIDTSQGNLSCSGPDGRNVLHAAVSRGQALRMLVEWLKDVTVDVEGESGRLISVPLVSHLANQRDKQTGSTPLHLAASLAGWPYEWLITRWYPHVWSRPYPATRPLLDAKICCLYQPDNKGMYPIHIAAMNGNLLLVKILLQRCPDCATLRDAKGRTFLHVAVEEEKYTVVQYACRTPEFSLILNVQDNEGDTALHRAVEVGNLTVFNYLFRNPLARLDVPNKKGHRPLDVSWSKIPPWITYQGNARSVIQISLALLGAPCGESRADLFRNKHVSARDDQKDSKYLTSASQTIGIVSALVATVTFASAFTLPGSYYQSSSDGIPGTPILAGSYTFDAFMLSDALAFVSSCLATFNLVFATPSKDISIRNKFIVISNNLVRSSVRSLVVAFALGLHLVLAPLDHSHAITGAVWVIISASMLYGHSEPWLLLCVANMARARLGGIRKPVWVCVLKAFDALLSHFWPFILIFILPAIWRIKVHHTKAS</sequence>
<feature type="repeat" description="ANK" evidence="7">
    <location>
        <begin position="351"/>
        <end position="374"/>
    </location>
</feature>
<dbReference type="GO" id="GO:0005886">
    <property type="term" value="C:plasma membrane"/>
    <property type="evidence" value="ECO:0007669"/>
    <property type="project" value="TreeGrafter"/>
</dbReference>
<proteinExistence type="predicted"/>
<feature type="transmembrane region" description="Helical" evidence="9">
    <location>
        <begin position="609"/>
        <end position="629"/>
    </location>
</feature>
<comment type="subcellular location">
    <subcellularLocation>
        <location evidence="1">Membrane</location>
        <topology evidence="1">Multi-pass membrane protein</topology>
    </subcellularLocation>
</comment>
<dbReference type="SMART" id="SM00248">
    <property type="entry name" value="ANK"/>
    <property type="match status" value="7"/>
</dbReference>
<reference evidence="11 12" key="1">
    <citation type="journal article" date="2019" name="Sci. Rep.">
        <title>A high-quality genome of Eragrostis curvula grass provides insights into Poaceae evolution and supports new strategies to enhance forage quality.</title>
        <authorList>
            <person name="Carballo J."/>
            <person name="Santos B.A.C.M."/>
            <person name="Zappacosta D."/>
            <person name="Garbus I."/>
            <person name="Selva J.P."/>
            <person name="Gallo C.A."/>
            <person name="Diaz A."/>
            <person name="Albertini E."/>
            <person name="Caccamo M."/>
            <person name="Echenique V."/>
        </authorList>
    </citation>
    <scope>NUCLEOTIDE SEQUENCE [LARGE SCALE GENOMIC DNA]</scope>
    <source>
        <strain evidence="12">cv. Victoria</strain>
        <tissue evidence="11">Leaf</tissue>
    </source>
</reference>
<evidence type="ECO:0000256" key="8">
    <source>
        <dbReference type="SAM" id="MobiDB-lite"/>
    </source>
</evidence>
<feature type="transmembrane region" description="Helical" evidence="9">
    <location>
        <begin position="685"/>
        <end position="706"/>
    </location>
</feature>
<keyword evidence="4 9" id="KW-1133">Transmembrane helix</keyword>
<dbReference type="InterPro" id="IPR026961">
    <property type="entry name" value="PGG_dom"/>
</dbReference>
<dbReference type="InterPro" id="IPR036770">
    <property type="entry name" value="Ankyrin_rpt-contain_sf"/>
</dbReference>
<keyword evidence="5 7" id="KW-0040">ANK repeat</keyword>
<evidence type="ECO:0000256" key="4">
    <source>
        <dbReference type="ARBA" id="ARBA00022989"/>
    </source>
</evidence>
<dbReference type="Pfam" id="PF13962">
    <property type="entry name" value="PGG"/>
    <property type="match status" value="1"/>
</dbReference>
<dbReference type="SUPFAM" id="SSF48403">
    <property type="entry name" value="Ankyrin repeat"/>
    <property type="match status" value="2"/>
</dbReference>
<evidence type="ECO:0000256" key="5">
    <source>
        <dbReference type="ARBA" id="ARBA00023043"/>
    </source>
</evidence>